<organism evidence="1 2">
    <name type="scientific">Psychrobacillus mangrovi</name>
    <dbReference type="NCBI Taxonomy" id="3117745"/>
    <lineage>
        <taxon>Bacteria</taxon>
        <taxon>Bacillati</taxon>
        <taxon>Bacillota</taxon>
        <taxon>Bacilli</taxon>
        <taxon>Bacillales</taxon>
        <taxon>Bacillaceae</taxon>
        <taxon>Psychrobacillus</taxon>
    </lineage>
</organism>
<dbReference type="InterPro" id="IPR038084">
    <property type="entry name" value="PduO/GlcC-like_sf"/>
</dbReference>
<evidence type="ECO:0000313" key="2">
    <source>
        <dbReference type="Proteomes" id="UP001364890"/>
    </source>
</evidence>
<comment type="caution">
    <text evidence="1">The sequence shown here is derived from an EMBL/GenBank/DDBJ whole genome shotgun (WGS) entry which is preliminary data.</text>
</comment>
<reference evidence="1 2" key="1">
    <citation type="submission" date="2024-01" db="EMBL/GenBank/DDBJ databases">
        <title>Seven novel Bacillus-like species.</title>
        <authorList>
            <person name="Liu G."/>
        </authorList>
    </citation>
    <scope>NUCLEOTIDE SEQUENCE [LARGE SCALE GENOMIC DNA]</scope>
    <source>
        <strain evidence="1 2">FJAT-51614</strain>
    </source>
</reference>
<dbReference type="InterPro" id="IPR005624">
    <property type="entry name" value="PduO/GlcC-like"/>
</dbReference>
<dbReference type="Gene3D" id="3.30.450.150">
    <property type="entry name" value="Haem-degrading domain"/>
    <property type="match status" value="1"/>
</dbReference>
<dbReference type="EMBL" id="JBAWSY010000007">
    <property type="protein sequence ID" value="MEI4770186.1"/>
    <property type="molecule type" value="Genomic_DNA"/>
</dbReference>
<gene>
    <name evidence="1" type="ORF">WAX74_11125</name>
</gene>
<name>A0ABU8F826_9BACI</name>
<evidence type="ECO:0000313" key="1">
    <source>
        <dbReference type="EMBL" id="MEI4770186.1"/>
    </source>
</evidence>
<proteinExistence type="predicted"/>
<dbReference type="PANTHER" id="PTHR34309:SF1">
    <property type="entry name" value="PROTEIN GLCG"/>
    <property type="match status" value="1"/>
</dbReference>
<dbReference type="Proteomes" id="UP001364890">
    <property type="component" value="Unassembled WGS sequence"/>
</dbReference>
<dbReference type="RefSeq" id="WP_336497746.1">
    <property type="nucleotide sequence ID" value="NZ_JBAWSY010000007.1"/>
</dbReference>
<dbReference type="PANTHER" id="PTHR34309">
    <property type="entry name" value="SLR1406 PROTEIN"/>
    <property type="match status" value="1"/>
</dbReference>
<dbReference type="InterPro" id="IPR052517">
    <property type="entry name" value="GlcG_carb_metab_protein"/>
</dbReference>
<dbReference type="SUPFAM" id="SSF143744">
    <property type="entry name" value="GlcG-like"/>
    <property type="match status" value="1"/>
</dbReference>
<protein>
    <submittedName>
        <fullName evidence="1">Heme-binding protein</fullName>
    </submittedName>
</protein>
<accession>A0ABU8F826</accession>
<keyword evidence="2" id="KW-1185">Reference proteome</keyword>
<sequence>MIISLRTAKALLEAAEKQAMTMGISEDIAIVDEGGNLIAFHRMDNAKIAGIDIAVNKAWTSVALQVPTANLVSAALPGGPSFGINTTNQGRIVILGGGIPLIYNKRIVGGIGVSGATSAQDIEVANAAVRFFESMTITPANTNN</sequence>
<dbReference type="Pfam" id="PF03928">
    <property type="entry name" value="HbpS-like"/>
    <property type="match status" value="1"/>
</dbReference>